<keyword evidence="2" id="KW-0805">Transcription regulation</keyword>
<dbReference type="GO" id="GO:0045944">
    <property type="term" value="P:positive regulation of transcription by RNA polymerase II"/>
    <property type="evidence" value="ECO:0007669"/>
    <property type="project" value="InterPro"/>
</dbReference>
<evidence type="ECO:0000313" key="8">
    <source>
        <dbReference type="EMBL" id="RVW85586.1"/>
    </source>
</evidence>
<dbReference type="SMART" id="SM00432">
    <property type="entry name" value="MADS"/>
    <property type="match status" value="1"/>
</dbReference>
<keyword evidence="6" id="KW-0175">Coiled coil</keyword>
<dbReference type="InterPro" id="IPR033897">
    <property type="entry name" value="SRF-like_MADS-box"/>
</dbReference>
<dbReference type="PRINTS" id="PR00404">
    <property type="entry name" value="MADSDOMAIN"/>
</dbReference>
<feature type="coiled-coil region" evidence="6">
    <location>
        <begin position="91"/>
        <end position="151"/>
    </location>
</feature>
<keyword evidence="3" id="KW-0238">DNA-binding</keyword>
<dbReference type="InterPro" id="IPR050142">
    <property type="entry name" value="MADS-box/MEF2_TF"/>
</dbReference>
<evidence type="ECO:0000256" key="1">
    <source>
        <dbReference type="ARBA" id="ARBA00004123"/>
    </source>
</evidence>
<dbReference type="GO" id="GO:0000987">
    <property type="term" value="F:cis-regulatory region sequence-specific DNA binding"/>
    <property type="evidence" value="ECO:0007669"/>
    <property type="project" value="InterPro"/>
</dbReference>
<dbReference type="SUPFAM" id="SSF55455">
    <property type="entry name" value="SRF-like"/>
    <property type="match status" value="1"/>
</dbReference>
<evidence type="ECO:0000313" key="9">
    <source>
        <dbReference type="Proteomes" id="UP000288805"/>
    </source>
</evidence>
<accession>A0A438HMB5</accession>
<comment type="caution">
    <text evidence="8">The sequence shown here is derived from an EMBL/GenBank/DDBJ whole genome shotgun (WGS) entry which is preliminary data.</text>
</comment>
<evidence type="ECO:0000256" key="2">
    <source>
        <dbReference type="ARBA" id="ARBA00023015"/>
    </source>
</evidence>
<keyword evidence="5" id="KW-0539">Nucleus</keyword>
<dbReference type="GO" id="GO:0000981">
    <property type="term" value="F:DNA-binding transcription factor activity, RNA polymerase II-specific"/>
    <property type="evidence" value="ECO:0007669"/>
    <property type="project" value="InterPro"/>
</dbReference>
<evidence type="ECO:0000256" key="3">
    <source>
        <dbReference type="ARBA" id="ARBA00023125"/>
    </source>
</evidence>
<dbReference type="InterPro" id="IPR036879">
    <property type="entry name" value="TF_MADSbox_sf"/>
</dbReference>
<sequence length="302" mass="34682">MGRGKLKMELIANEKLRCRTFRNRQKGLKKKLQELSTLCDVEACMIMYSDQNGNGTYSSQPDVWPENHYEVQRIVNKYVKADHGKRAVDLSDILESRKRKAEVELQKLQEKNGETKGQTSETGLELDGLSYENLMEINDQLDRKLEHVMTDEQAFEGIEMFLYDLDFPDTSSGVVESDLNPMMMMNTENNGYPEFGSGKASSSELLHHSTQFQDPIHYDPAHGMFKNNPDPSTSYQKMGTVPPMQEMSVSKNTMMFNTHPTNSMPQMGLSENMMFDMDHSISMQQISAYRQYLLDGYLFFHS</sequence>
<dbReference type="AlphaFoldDB" id="A0A438HMB5"/>
<organism evidence="8 9">
    <name type="scientific">Vitis vinifera</name>
    <name type="common">Grape</name>
    <dbReference type="NCBI Taxonomy" id="29760"/>
    <lineage>
        <taxon>Eukaryota</taxon>
        <taxon>Viridiplantae</taxon>
        <taxon>Streptophyta</taxon>
        <taxon>Embryophyta</taxon>
        <taxon>Tracheophyta</taxon>
        <taxon>Spermatophyta</taxon>
        <taxon>Magnoliopsida</taxon>
        <taxon>eudicotyledons</taxon>
        <taxon>Gunneridae</taxon>
        <taxon>Pentapetalae</taxon>
        <taxon>rosids</taxon>
        <taxon>Vitales</taxon>
        <taxon>Vitaceae</taxon>
        <taxon>Viteae</taxon>
        <taxon>Vitis</taxon>
    </lineage>
</organism>
<evidence type="ECO:0000259" key="7">
    <source>
        <dbReference type="PROSITE" id="PS50066"/>
    </source>
</evidence>
<dbReference type="Pfam" id="PF00319">
    <property type="entry name" value="SRF-TF"/>
    <property type="match status" value="1"/>
</dbReference>
<dbReference type="EMBL" id="QGNW01000202">
    <property type="protein sequence ID" value="RVW85586.1"/>
    <property type="molecule type" value="Genomic_DNA"/>
</dbReference>
<comment type="subcellular location">
    <subcellularLocation>
        <location evidence="1">Nucleus</location>
    </subcellularLocation>
</comment>
<keyword evidence="4" id="KW-0804">Transcription</keyword>
<dbReference type="Gene3D" id="3.40.1810.10">
    <property type="entry name" value="Transcription factor, MADS-box"/>
    <property type="match status" value="1"/>
</dbReference>
<protein>
    <submittedName>
        <fullName evidence="8">MADS-box transcription factor PHERES 2</fullName>
    </submittedName>
</protein>
<dbReference type="GO" id="GO:0005634">
    <property type="term" value="C:nucleus"/>
    <property type="evidence" value="ECO:0007669"/>
    <property type="project" value="UniProtKB-SubCell"/>
</dbReference>
<dbReference type="Proteomes" id="UP000288805">
    <property type="component" value="Unassembled WGS sequence"/>
</dbReference>
<dbReference type="PROSITE" id="PS50066">
    <property type="entry name" value="MADS_BOX_2"/>
    <property type="match status" value="1"/>
</dbReference>
<reference evidence="8 9" key="1">
    <citation type="journal article" date="2018" name="PLoS Genet.">
        <title>Population sequencing reveals clonal diversity and ancestral inbreeding in the grapevine cultivar Chardonnay.</title>
        <authorList>
            <person name="Roach M.J."/>
            <person name="Johnson D.L."/>
            <person name="Bohlmann J."/>
            <person name="van Vuuren H.J."/>
            <person name="Jones S.J."/>
            <person name="Pretorius I.S."/>
            <person name="Schmidt S.A."/>
            <person name="Borneman A.R."/>
        </authorList>
    </citation>
    <scope>NUCLEOTIDE SEQUENCE [LARGE SCALE GENOMIC DNA]</scope>
    <source>
        <strain evidence="9">cv. Chardonnay</strain>
        <tissue evidence="8">Leaf</tissue>
    </source>
</reference>
<proteinExistence type="predicted"/>
<name>A0A438HMB5_VITVI</name>
<evidence type="ECO:0000256" key="5">
    <source>
        <dbReference type="ARBA" id="ARBA00023242"/>
    </source>
</evidence>
<gene>
    <name evidence="8" type="primary">PHE2_7</name>
    <name evidence="8" type="ORF">CK203_037553</name>
</gene>
<dbReference type="GO" id="GO:0046983">
    <property type="term" value="F:protein dimerization activity"/>
    <property type="evidence" value="ECO:0007669"/>
    <property type="project" value="InterPro"/>
</dbReference>
<evidence type="ECO:0000256" key="4">
    <source>
        <dbReference type="ARBA" id="ARBA00023163"/>
    </source>
</evidence>
<evidence type="ECO:0000256" key="6">
    <source>
        <dbReference type="SAM" id="Coils"/>
    </source>
</evidence>
<dbReference type="PANTHER" id="PTHR48019">
    <property type="entry name" value="SERUM RESPONSE FACTOR HOMOLOG"/>
    <property type="match status" value="1"/>
</dbReference>
<dbReference type="InterPro" id="IPR002100">
    <property type="entry name" value="TF_MADSbox"/>
</dbReference>
<dbReference type="CDD" id="cd00266">
    <property type="entry name" value="MADS_SRF_like"/>
    <property type="match status" value="1"/>
</dbReference>
<feature type="domain" description="MADS-box" evidence="7">
    <location>
        <begin position="1"/>
        <end position="61"/>
    </location>
</feature>